<dbReference type="Proteomes" id="UP000295793">
    <property type="component" value="Unassembled WGS sequence"/>
</dbReference>
<dbReference type="Pfam" id="PF00496">
    <property type="entry name" value="SBP_bac_5"/>
    <property type="match status" value="1"/>
</dbReference>
<evidence type="ECO:0000256" key="2">
    <source>
        <dbReference type="SAM" id="SignalP"/>
    </source>
</evidence>
<dbReference type="PANTHER" id="PTHR30290">
    <property type="entry name" value="PERIPLASMIC BINDING COMPONENT OF ABC TRANSPORTER"/>
    <property type="match status" value="1"/>
</dbReference>
<dbReference type="SUPFAM" id="SSF53850">
    <property type="entry name" value="Periplasmic binding protein-like II"/>
    <property type="match status" value="1"/>
</dbReference>
<dbReference type="InterPro" id="IPR000914">
    <property type="entry name" value="SBP_5_dom"/>
</dbReference>
<comment type="caution">
    <text evidence="4">The sequence shown here is derived from an EMBL/GenBank/DDBJ whole genome shotgun (WGS) entry which is preliminary data.</text>
</comment>
<dbReference type="GO" id="GO:0043190">
    <property type="term" value="C:ATP-binding cassette (ABC) transporter complex"/>
    <property type="evidence" value="ECO:0007669"/>
    <property type="project" value="InterPro"/>
</dbReference>
<dbReference type="Gene3D" id="3.40.190.10">
    <property type="entry name" value="Periplasmic binding protein-like II"/>
    <property type="match status" value="1"/>
</dbReference>
<evidence type="ECO:0000313" key="4">
    <source>
        <dbReference type="EMBL" id="TCS43735.1"/>
    </source>
</evidence>
<evidence type="ECO:0000313" key="5">
    <source>
        <dbReference type="Proteomes" id="UP000295793"/>
    </source>
</evidence>
<feature type="signal peptide" evidence="2">
    <location>
        <begin position="1"/>
        <end position="17"/>
    </location>
</feature>
<dbReference type="RefSeq" id="WP_132698734.1">
    <property type="nucleotide sequence ID" value="NZ_SLZR01000001.1"/>
</dbReference>
<dbReference type="AlphaFoldDB" id="A0A4R3IC59"/>
<dbReference type="PANTHER" id="PTHR30290:SF64">
    <property type="entry name" value="ABC TRANSPORTER PERIPLASMIC BINDING PROTEIN"/>
    <property type="match status" value="1"/>
</dbReference>
<dbReference type="CDD" id="cd08497">
    <property type="entry name" value="MbnE-like"/>
    <property type="match status" value="1"/>
</dbReference>
<feature type="domain" description="Solute-binding protein family 5" evidence="3">
    <location>
        <begin position="98"/>
        <end position="503"/>
    </location>
</feature>
<accession>A0A4R3IC59</accession>
<reference evidence="4 5" key="1">
    <citation type="submission" date="2019-03" db="EMBL/GenBank/DDBJ databases">
        <title>Genomic Encyclopedia of Archaeal and Bacterial Type Strains, Phase II (KMG-II): from individual species to whole genera.</title>
        <authorList>
            <person name="Goeker M."/>
        </authorList>
    </citation>
    <scope>NUCLEOTIDE SEQUENCE [LARGE SCALE GENOMIC DNA]</scope>
    <source>
        <strain evidence="4 5">DSM 15388</strain>
    </source>
</reference>
<dbReference type="PIRSF" id="PIRSF002741">
    <property type="entry name" value="MppA"/>
    <property type="match status" value="1"/>
</dbReference>
<keyword evidence="1 2" id="KW-0732">Signal</keyword>
<dbReference type="GO" id="GO:0042884">
    <property type="term" value="P:microcin transport"/>
    <property type="evidence" value="ECO:0007669"/>
    <property type="project" value="TreeGrafter"/>
</dbReference>
<feature type="chain" id="PRO_5020546966" evidence="2">
    <location>
        <begin position="18"/>
        <end position="599"/>
    </location>
</feature>
<dbReference type="InterPro" id="IPR030678">
    <property type="entry name" value="Peptide/Ni-bd"/>
</dbReference>
<sequence>MKTLLFAGLLLMPLLSAAEVNVIEAQSIALRGEPKYADDFTHFDYVNPDAPKGGVLRNEAIGTFDSFNRYGQRGDSVVGADALFDTLMVSSSDELDVYYPLIAERIRYADDYSFLTFILNPAARYSDGKQITASDVLFTFEKFKAEGVPQFAKYYEFIKNVEVKGDLEVTFYMEGADREKFLSLIDLPVFPEHFWKDHNLSEPLKVVPVVSGPLLIKDFKFGQYIVYERNKDYWAKDLPVMKGQVNFDEYRYDYYRDQTVAFEAFKAGDIDFWDRSTAKDWATGYNIPAIKDGRMIKEEIAHEIPQNTTGFIFNTKRKIFSDPRVREALAYAMDFEWMNKNLFYDSYIRTNSYFQNTQYMARELPSEEELAILAPIKDKVDPRVFTEVYNPPVNDGSGNIRGSLRTALRLLKEAGWEVKDKKLTSVATGELFEFELMTYSPVTERIAIPFQENLKKLGIDMSIRQVDTSQFVNRWHEHDFDMVSQRYSANPHPSSSLRIVWHSNFIDSSYNQANVTDQAVDYLVDGIAEHQSDDDALLHWGRALDRVLLWNHYLIPQWHYNKFRIAYYDKFSRPDVRPKYSLGFDTWWIDPEKEAALTQ</sequence>
<dbReference type="GO" id="GO:0030288">
    <property type="term" value="C:outer membrane-bounded periplasmic space"/>
    <property type="evidence" value="ECO:0007669"/>
    <property type="project" value="TreeGrafter"/>
</dbReference>
<dbReference type="EMBL" id="SLZR01000001">
    <property type="protein sequence ID" value="TCS43735.1"/>
    <property type="molecule type" value="Genomic_DNA"/>
</dbReference>
<dbReference type="OrthoDB" id="9803988at2"/>
<name>A0A4R3IC59_9GAMM</name>
<dbReference type="InterPro" id="IPR039424">
    <property type="entry name" value="SBP_5"/>
</dbReference>
<proteinExistence type="predicted"/>
<dbReference type="Gene3D" id="3.10.105.10">
    <property type="entry name" value="Dipeptide-binding Protein, Domain 3"/>
    <property type="match status" value="1"/>
</dbReference>
<keyword evidence="5" id="KW-1185">Reference proteome</keyword>
<evidence type="ECO:0000259" key="3">
    <source>
        <dbReference type="Pfam" id="PF00496"/>
    </source>
</evidence>
<dbReference type="GO" id="GO:0015833">
    <property type="term" value="P:peptide transport"/>
    <property type="evidence" value="ECO:0007669"/>
    <property type="project" value="TreeGrafter"/>
</dbReference>
<evidence type="ECO:0000256" key="1">
    <source>
        <dbReference type="ARBA" id="ARBA00022729"/>
    </source>
</evidence>
<protein>
    <submittedName>
        <fullName evidence="4">Microcin C transport system substrate-binding protein</fullName>
    </submittedName>
</protein>
<organism evidence="4 5">
    <name type="scientific">Reinekea marinisedimentorum</name>
    <dbReference type="NCBI Taxonomy" id="230495"/>
    <lineage>
        <taxon>Bacteria</taxon>
        <taxon>Pseudomonadati</taxon>
        <taxon>Pseudomonadota</taxon>
        <taxon>Gammaproteobacteria</taxon>
        <taxon>Oceanospirillales</taxon>
        <taxon>Saccharospirillaceae</taxon>
        <taxon>Reinekea</taxon>
    </lineage>
</organism>
<gene>
    <name evidence="4" type="ORF">BCF53_10177</name>
</gene>
<dbReference type="GO" id="GO:1904680">
    <property type="term" value="F:peptide transmembrane transporter activity"/>
    <property type="evidence" value="ECO:0007669"/>
    <property type="project" value="TreeGrafter"/>
</dbReference>